<evidence type="ECO:0000313" key="2">
    <source>
        <dbReference type="Proteomes" id="UP001458880"/>
    </source>
</evidence>
<organism evidence="1 2">
    <name type="scientific">Popillia japonica</name>
    <name type="common">Japanese beetle</name>
    <dbReference type="NCBI Taxonomy" id="7064"/>
    <lineage>
        <taxon>Eukaryota</taxon>
        <taxon>Metazoa</taxon>
        <taxon>Ecdysozoa</taxon>
        <taxon>Arthropoda</taxon>
        <taxon>Hexapoda</taxon>
        <taxon>Insecta</taxon>
        <taxon>Pterygota</taxon>
        <taxon>Neoptera</taxon>
        <taxon>Endopterygota</taxon>
        <taxon>Coleoptera</taxon>
        <taxon>Polyphaga</taxon>
        <taxon>Scarabaeiformia</taxon>
        <taxon>Scarabaeidae</taxon>
        <taxon>Rutelinae</taxon>
        <taxon>Popillia</taxon>
    </lineage>
</organism>
<reference evidence="1 2" key="1">
    <citation type="journal article" date="2024" name="BMC Genomics">
        <title>De novo assembly and annotation of Popillia japonica's genome with initial clues to its potential as an invasive pest.</title>
        <authorList>
            <person name="Cucini C."/>
            <person name="Boschi S."/>
            <person name="Funari R."/>
            <person name="Cardaioli E."/>
            <person name="Iannotti N."/>
            <person name="Marturano G."/>
            <person name="Paoli F."/>
            <person name="Bruttini M."/>
            <person name="Carapelli A."/>
            <person name="Frati F."/>
            <person name="Nardi F."/>
        </authorList>
    </citation>
    <scope>NUCLEOTIDE SEQUENCE [LARGE SCALE GENOMIC DNA]</scope>
    <source>
        <strain evidence="1">DMR45628</strain>
    </source>
</reference>
<proteinExistence type="predicted"/>
<name>A0AAW1J111_POPJA</name>
<dbReference type="EMBL" id="JASPKY010000450">
    <property type="protein sequence ID" value="KAK9696471.1"/>
    <property type="molecule type" value="Genomic_DNA"/>
</dbReference>
<evidence type="ECO:0000313" key="1">
    <source>
        <dbReference type="EMBL" id="KAK9696471.1"/>
    </source>
</evidence>
<protein>
    <submittedName>
        <fullName evidence="1">Uncharacterized protein</fullName>
    </submittedName>
</protein>
<accession>A0AAW1J111</accession>
<comment type="caution">
    <text evidence="1">The sequence shown here is derived from an EMBL/GenBank/DDBJ whole genome shotgun (WGS) entry which is preliminary data.</text>
</comment>
<keyword evidence="2" id="KW-1185">Reference proteome</keyword>
<sequence>MCSFSLKTDFIPMFQVPRHVMEQGLSQVREEGSNGILYFIDGLWCPFKNGSFSHVPNDFHTVTQEFRRNIPLYCDNPEDVIVDVPEYCDNPEDVIVDVPESHTKMHPAPSGFFARKFFLSQDATLSLSG</sequence>
<dbReference type="Proteomes" id="UP001458880">
    <property type="component" value="Unassembled WGS sequence"/>
</dbReference>
<gene>
    <name evidence="1" type="ORF">QE152_g31894</name>
</gene>
<dbReference type="AlphaFoldDB" id="A0AAW1J111"/>